<dbReference type="Pfam" id="PF01638">
    <property type="entry name" value="HxlR"/>
    <property type="match status" value="1"/>
</dbReference>
<dbReference type="PANTHER" id="PTHR33204:SF29">
    <property type="entry name" value="TRANSCRIPTIONAL REGULATOR"/>
    <property type="match status" value="1"/>
</dbReference>
<evidence type="ECO:0000256" key="1">
    <source>
        <dbReference type="ARBA" id="ARBA00023015"/>
    </source>
</evidence>
<dbReference type="PROSITE" id="PS51118">
    <property type="entry name" value="HTH_HXLR"/>
    <property type="match status" value="1"/>
</dbReference>
<comment type="caution">
    <text evidence="5">The sequence shown here is derived from an EMBL/GenBank/DDBJ whole genome shotgun (WGS) entry which is preliminary data.</text>
</comment>
<reference evidence="5 6" key="1">
    <citation type="submission" date="2024-06" db="EMBL/GenBank/DDBJ databases">
        <title>The Natural Products Discovery Center: Release of the First 8490 Sequenced Strains for Exploring Actinobacteria Biosynthetic Diversity.</title>
        <authorList>
            <person name="Kalkreuter E."/>
            <person name="Kautsar S.A."/>
            <person name="Yang D."/>
            <person name="Bader C.D."/>
            <person name="Teijaro C.N."/>
            <person name="Fluegel L."/>
            <person name="Davis C.M."/>
            <person name="Simpson J.R."/>
            <person name="Lauterbach L."/>
            <person name="Steele A.D."/>
            <person name="Gui C."/>
            <person name="Meng S."/>
            <person name="Li G."/>
            <person name="Viehrig K."/>
            <person name="Ye F."/>
            <person name="Su P."/>
            <person name="Kiefer A.F."/>
            <person name="Nichols A."/>
            <person name="Cepeda A.J."/>
            <person name="Yan W."/>
            <person name="Fan B."/>
            <person name="Jiang Y."/>
            <person name="Adhikari A."/>
            <person name="Zheng C.-J."/>
            <person name="Schuster L."/>
            <person name="Cowan T.M."/>
            <person name="Smanski M.J."/>
            <person name="Chevrette M.G."/>
            <person name="De Carvalho L.P.S."/>
            <person name="Shen B."/>
        </authorList>
    </citation>
    <scope>NUCLEOTIDE SEQUENCE [LARGE SCALE GENOMIC DNA]</scope>
    <source>
        <strain evidence="5 6">NPDC033843</strain>
    </source>
</reference>
<dbReference type="InterPro" id="IPR002577">
    <property type="entry name" value="HTH_HxlR"/>
</dbReference>
<gene>
    <name evidence="5" type="ORF">AB0E89_12750</name>
</gene>
<accession>A0ABV2ZFW7</accession>
<keyword evidence="6" id="KW-1185">Reference proteome</keyword>
<evidence type="ECO:0000259" key="4">
    <source>
        <dbReference type="PROSITE" id="PS51118"/>
    </source>
</evidence>
<dbReference type="SUPFAM" id="SSF46785">
    <property type="entry name" value="Winged helix' DNA-binding domain"/>
    <property type="match status" value="1"/>
</dbReference>
<dbReference type="InterPro" id="IPR036390">
    <property type="entry name" value="WH_DNA-bd_sf"/>
</dbReference>
<evidence type="ECO:0000256" key="2">
    <source>
        <dbReference type="ARBA" id="ARBA00023125"/>
    </source>
</evidence>
<name>A0ABV2ZFW7_9ACTN</name>
<feature type="domain" description="HTH hxlR-type" evidence="4">
    <location>
        <begin position="15"/>
        <end position="114"/>
    </location>
</feature>
<dbReference type="InterPro" id="IPR036388">
    <property type="entry name" value="WH-like_DNA-bd_sf"/>
</dbReference>
<keyword evidence="1" id="KW-0805">Transcription regulation</keyword>
<protein>
    <submittedName>
        <fullName evidence="5">Helix-turn-helix domain-containing protein</fullName>
    </submittedName>
</protein>
<dbReference type="EMBL" id="JBEZVE010000006">
    <property type="protein sequence ID" value="MEU3781434.1"/>
    <property type="molecule type" value="Genomic_DNA"/>
</dbReference>
<keyword evidence="3" id="KW-0804">Transcription</keyword>
<dbReference type="Gene3D" id="1.10.10.10">
    <property type="entry name" value="Winged helix-like DNA-binding domain superfamily/Winged helix DNA-binding domain"/>
    <property type="match status" value="1"/>
</dbReference>
<organism evidence="5 6">
    <name type="scientific">Streptomyces sp. 900129855</name>
    <dbReference type="NCBI Taxonomy" id="3155129"/>
    <lineage>
        <taxon>Bacteria</taxon>
        <taxon>Bacillati</taxon>
        <taxon>Actinomycetota</taxon>
        <taxon>Actinomycetes</taxon>
        <taxon>Kitasatosporales</taxon>
        <taxon>Streptomycetaceae</taxon>
        <taxon>Streptomyces</taxon>
    </lineage>
</organism>
<evidence type="ECO:0000313" key="5">
    <source>
        <dbReference type="EMBL" id="MEU3781434.1"/>
    </source>
</evidence>
<dbReference type="Proteomes" id="UP001550739">
    <property type="component" value="Unassembled WGS sequence"/>
</dbReference>
<sequence length="117" mass="13100">MATLNRPGAPDGHVCGIDTAMEMIGGKWKVLILWALHEQPHRRFGELRRLLPGITEKVLASHLREMEADGIVHRTSYDEVPPRVEYSLTENGIALNTALEPLAAWGRERQVAQRPQG</sequence>
<evidence type="ECO:0000313" key="6">
    <source>
        <dbReference type="Proteomes" id="UP001550739"/>
    </source>
</evidence>
<proteinExistence type="predicted"/>
<dbReference type="RefSeq" id="WP_334578932.1">
    <property type="nucleotide sequence ID" value="NZ_JBEZVE010000006.1"/>
</dbReference>
<evidence type="ECO:0000256" key="3">
    <source>
        <dbReference type="ARBA" id="ARBA00023163"/>
    </source>
</evidence>
<keyword evidence="2" id="KW-0238">DNA-binding</keyword>
<dbReference type="PANTHER" id="PTHR33204">
    <property type="entry name" value="TRANSCRIPTIONAL REGULATOR, MARR FAMILY"/>
    <property type="match status" value="1"/>
</dbReference>